<dbReference type="Gene3D" id="3.30.390.10">
    <property type="entry name" value="Enolase-like, N-terminal domain"/>
    <property type="match status" value="1"/>
</dbReference>
<dbReference type="InterPro" id="IPR036849">
    <property type="entry name" value="Enolase-like_C_sf"/>
</dbReference>
<comment type="cofactor">
    <cofactor evidence="1">
        <name>Mg(2+)</name>
        <dbReference type="ChEBI" id="CHEBI:18420"/>
    </cofactor>
</comment>
<dbReference type="Gene3D" id="3.20.20.120">
    <property type="entry name" value="Enolase-like C-terminal domain"/>
    <property type="match status" value="1"/>
</dbReference>
<dbReference type="GO" id="GO:0016052">
    <property type="term" value="P:carbohydrate catabolic process"/>
    <property type="evidence" value="ECO:0007669"/>
    <property type="project" value="TreeGrafter"/>
</dbReference>
<dbReference type="GO" id="GO:0000287">
    <property type="term" value="F:magnesium ion binding"/>
    <property type="evidence" value="ECO:0007669"/>
    <property type="project" value="TreeGrafter"/>
</dbReference>
<dbReference type="InterPro" id="IPR029065">
    <property type="entry name" value="Enolase_C-like"/>
</dbReference>
<evidence type="ECO:0000256" key="1">
    <source>
        <dbReference type="ARBA" id="ARBA00001946"/>
    </source>
</evidence>
<dbReference type="InterPro" id="IPR029017">
    <property type="entry name" value="Enolase-like_N"/>
</dbReference>
<dbReference type="InterPro" id="IPR013341">
    <property type="entry name" value="Mandelate_racemase_N_dom"/>
</dbReference>
<dbReference type="PANTHER" id="PTHR13794:SF58">
    <property type="entry name" value="MITOCHONDRIAL ENOLASE SUPERFAMILY MEMBER 1"/>
    <property type="match status" value="1"/>
</dbReference>
<dbReference type="SUPFAM" id="SSF54826">
    <property type="entry name" value="Enolase N-terminal domain-like"/>
    <property type="match status" value="1"/>
</dbReference>
<dbReference type="Pfam" id="PF13378">
    <property type="entry name" value="MR_MLE_C"/>
    <property type="match status" value="1"/>
</dbReference>
<protein>
    <submittedName>
        <fullName evidence="5">D-galactarolactone cycloisomerase</fullName>
        <ecNumber evidence="5">5.5.1.27</ecNumber>
    </submittedName>
</protein>
<dbReference type="EMBL" id="CP029803">
    <property type="protein sequence ID" value="AWT60348.1"/>
    <property type="molecule type" value="Genomic_DNA"/>
</dbReference>
<dbReference type="InterPro" id="IPR013342">
    <property type="entry name" value="Mandelate_racemase_C"/>
</dbReference>
<dbReference type="PANTHER" id="PTHR13794">
    <property type="entry name" value="ENOLASE SUPERFAMILY, MANDELATE RACEMASE"/>
    <property type="match status" value="1"/>
</dbReference>
<reference evidence="5 6" key="1">
    <citation type="submission" date="2018-06" db="EMBL/GenBank/DDBJ databases">
        <title>Draft Genome Sequence of a Novel Marine Bacterium Related to the Verrucomicrobia.</title>
        <authorList>
            <person name="Vosseberg J."/>
            <person name="Martijn J."/>
            <person name="Ettema T.J.G."/>
        </authorList>
    </citation>
    <scope>NUCLEOTIDE SEQUENCE [LARGE SCALE GENOMIC DNA]</scope>
    <source>
        <strain evidence="5">TARA_B100001123</strain>
    </source>
</reference>
<sequence>MVMDNRSAGPWQEEEYEGYEPLRITDIKIHMLKEGGSLADKKDGLLRIITEDGIEGWSNMIDPVTARFITEKFREHLIGRDAMARERIWHDMFMLERLTWPPKGLRGAIDIALWDIAGKRLGIPVWKLLGGCCDKVGAYRTQSGTMGPEGLQKDHFLEFALMVKEQGYLGSKDHCYAGPKFMIELAGELREAVGPDFYLMHDAVGYYNLKEAIRVGRALEEQGYLWYEEPLRDHDFRGLKQICDVLDIPIVTGEYFPHHFNSYAQMLALGAADAIKPMIHTGGITEIVKLANLTHALGASMHVSAHDHMWGFSSVQANGAIENTVLLEVHPPFEFHTNEAIRNPLKLKDGYVHMPEGPGLGVDLDWDIIEDLTEEVVE</sequence>
<organism evidence="5 6">
    <name type="scientific">Candidatus Moanibacter tarae</name>
    <dbReference type="NCBI Taxonomy" id="2200854"/>
    <lineage>
        <taxon>Bacteria</taxon>
        <taxon>Pseudomonadati</taxon>
        <taxon>Verrucomicrobiota</taxon>
        <taxon>Opitutia</taxon>
        <taxon>Puniceicoccales</taxon>
        <taxon>Puniceicoccales incertae sedis</taxon>
        <taxon>Candidatus Moanibacter</taxon>
    </lineage>
</organism>
<gene>
    <name evidence="5" type="primary">gci_11</name>
    <name evidence="5" type="ORF">DF168_01556</name>
</gene>
<evidence type="ECO:0000313" key="5">
    <source>
        <dbReference type="EMBL" id="AWT60348.1"/>
    </source>
</evidence>
<name>A0A2Z4AGU1_9BACT</name>
<dbReference type="SUPFAM" id="SSF51604">
    <property type="entry name" value="Enolase C-terminal domain-like"/>
    <property type="match status" value="1"/>
</dbReference>
<dbReference type="Proteomes" id="UP000247465">
    <property type="component" value="Chromosome"/>
</dbReference>
<evidence type="ECO:0000259" key="4">
    <source>
        <dbReference type="SMART" id="SM00922"/>
    </source>
</evidence>
<dbReference type="SFLD" id="SFLDS00001">
    <property type="entry name" value="Enolase"/>
    <property type="match status" value="1"/>
</dbReference>
<evidence type="ECO:0000313" key="6">
    <source>
        <dbReference type="Proteomes" id="UP000247465"/>
    </source>
</evidence>
<dbReference type="InterPro" id="IPR046945">
    <property type="entry name" value="RHMD-like"/>
</dbReference>
<evidence type="ECO:0000256" key="3">
    <source>
        <dbReference type="ARBA" id="ARBA00022842"/>
    </source>
</evidence>
<dbReference type="SMART" id="SM00922">
    <property type="entry name" value="MR_MLE"/>
    <property type="match status" value="1"/>
</dbReference>
<evidence type="ECO:0000256" key="2">
    <source>
        <dbReference type="ARBA" id="ARBA00022723"/>
    </source>
</evidence>
<dbReference type="AlphaFoldDB" id="A0A2Z4AGU1"/>
<dbReference type="KEGG" id="mtar:DF168_01556"/>
<keyword evidence="3" id="KW-0460">Magnesium</keyword>
<keyword evidence="5" id="KW-0413">Isomerase</keyword>
<dbReference type="GO" id="GO:0016853">
    <property type="term" value="F:isomerase activity"/>
    <property type="evidence" value="ECO:0007669"/>
    <property type="project" value="UniProtKB-KW"/>
</dbReference>
<accession>A0A2Z4AGU1</accession>
<proteinExistence type="predicted"/>
<dbReference type="GO" id="GO:0016836">
    <property type="term" value="F:hydro-lyase activity"/>
    <property type="evidence" value="ECO:0007669"/>
    <property type="project" value="TreeGrafter"/>
</dbReference>
<feature type="domain" description="Mandelate racemase/muconate lactonizing enzyme C-terminal" evidence="4">
    <location>
        <begin position="153"/>
        <end position="249"/>
    </location>
</feature>
<dbReference type="CDD" id="cd03316">
    <property type="entry name" value="MR_like"/>
    <property type="match status" value="1"/>
</dbReference>
<keyword evidence="2" id="KW-0479">Metal-binding</keyword>
<dbReference type="Pfam" id="PF02746">
    <property type="entry name" value="MR_MLE_N"/>
    <property type="match status" value="1"/>
</dbReference>
<dbReference type="EC" id="5.5.1.27" evidence="5"/>